<proteinExistence type="predicted"/>
<dbReference type="AlphaFoldDB" id="A0A7J6TK68"/>
<protein>
    <submittedName>
        <fullName evidence="1">Uncharacterized protein</fullName>
    </submittedName>
</protein>
<dbReference type="PROSITE" id="PS50231">
    <property type="entry name" value="RICIN_B_LECTIN"/>
    <property type="match status" value="1"/>
</dbReference>
<gene>
    <name evidence="1" type="ORF">FOZ62_003322</name>
</gene>
<dbReference type="EMBL" id="JABANM010006711">
    <property type="protein sequence ID" value="KAF4745495.1"/>
    <property type="molecule type" value="Genomic_DNA"/>
</dbReference>
<dbReference type="Gene3D" id="2.80.10.50">
    <property type="match status" value="1"/>
</dbReference>
<name>A0A7J6TK68_PEROL</name>
<dbReference type="SUPFAM" id="SSF50370">
    <property type="entry name" value="Ricin B-like lectins"/>
    <property type="match status" value="1"/>
</dbReference>
<accession>A0A7J6TK68</accession>
<dbReference type="InterPro" id="IPR035992">
    <property type="entry name" value="Ricin_B-like_lectins"/>
</dbReference>
<feature type="non-terminal residue" evidence="1">
    <location>
        <position position="268"/>
    </location>
</feature>
<evidence type="ECO:0000313" key="2">
    <source>
        <dbReference type="Proteomes" id="UP000574390"/>
    </source>
</evidence>
<evidence type="ECO:0000313" key="1">
    <source>
        <dbReference type="EMBL" id="KAF4745495.1"/>
    </source>
</evidence>
<reference evidence="1 2" key="1">
    <citation type="submission" date="2020-04" db="EMBL/GenBank/DDBJ databases">
        <title>Perkinsus olseni comparative genomics.</title>
        <authorList>
            <person name="Bogema D.R."/>
        </authorList>
    </citation>
    <scope>NUCLEOTIDE SEQUENCE [LARGE SCALE GENOMIC DNA]</scope>
    <source>
        <strain evidence="1">ATCC PRA-205</strain>
    </source>
</reference>
<comment type="caution">
    <text evidence="1">The sequence shown here is derived from an EMBL/GenBank/DDBJ whole genome shotgun (WGS) entry which is preliminary data.</text>
</comment>
<dbReference type="Proteomes" id="UP000574390">
    <property type="component" value="Unassembled WGS sequence"/>
</dbReference>
<sequence length="268" mass="28748">GICLAVTGARLSPTTCVDDGTSPIQTLHINDDGLMLTAITDGDASVMLRGGQGGNNYNNNLKCVVPPPPPVTGDNGEYDDEVEKVSLNGCMVNTPSEVTKSSQRVTMIPTTDHAASPDGGNGSVMLLQTDSPKQGQQKKTGSLSCLSGNVALQQCLDAADGNTPILYTCYGEEEYNIGQQFIYDKDRGTLMNAKTYKCLDLHTESQHDLIESPPFIQTSSTQCHQQHEGDDGHHPSVVWDEYLPFVPLETRLYASSPAAATDKNNDTP</sequence>
<organism evidence="1 2">
    <name type="scientific">Perkinsus olseni</name>
    <name type="common">Perkinsus atlanticus</name>
    <dbReference type="NCBI Taxonomy" id="32597"/>
    <lineage>
        <taxon>Eukaryota</taxon>
        <taxon>Sar</taxon>
        <taxon>Alveolata</taxon>
        <taxon>Perkinsozoa</taxon>
        <taxon>Perkinsea</taxon>
        <taxon>Perkinsida</taxon>
        <taxon>Perkinsidae</taxon>
        <taxon>Perkinsus</taxon>
    </lineage>
</organism>